<sequence>ALATEVCGYPANKISQAKWLQLARIARIIDLSYKQLMKKTNARNIAQILFICGTSKTNVNATGLAKTEDDAKLLLKADKSELEDYVNLGAAQTITGQKQFNIIIVANVSKQGKNDASILLAGGGDRLVSSLVNQTELQEDRDIASGKSKAYVFDTQSDLNDWMAIQDNVAKLAIGDNLYIVDKQVVDYWRDGTDLKVLETEQPDITNVITTFGTATVQNYDNLSVALAGGGVKAIQDINASTQDDTLLLLKDDKTELIDAYNKTEVDALLNDKLNVRDQIDAYTNGDDDALLLLKADKTQLIDAYTKGETNNLSNNKADSGVSYTKGDDYALLLLKADKIQLIDAYTKGETNKLSNNKANSEVSYTKQEDDALLLLKADKIQLIDAYTKGETNNLSNNKADSGVSYTKGDDYALLLLKADKIQLIDAYTKGEVDNL</sequence>
<feature type="non-terminal residue" evidence="1">
    <location>
        <position position="436"/>
    </location>
</feature>
<evidence type="ECO:0000313" key="2">
    <source>
        <dbReference type="Proteomes" id="UP000324800"/>
    </source>
</evidence>
<proteinExistence type="predicted"/>
<dbReference type="Proteomes" id="UP000324800">
    <property type="component" value="Unassembled WGS sequence"/>
</dbReference>
<organism evidence="1 2">
    <name type="scientific">Streblomastix strix</name>
    <dbReference type="NCBI Taxonomy" id="222440"/>
    <lineage>
        <taxon>Eukaryota</taxon>
        <taxon>Metamonada</taxon>
        <taxon>Preaxostyla</taxon>
        <taxon>Oxymonadida</taxon>
        <taxon>Streblomastigidae</taxon>
        <taxon>Streblomastix</taxon>
    </lineage>
</organism>
<dbReference type="EMBL" id="SNRW01014949">
    <property type="protein sequence ID" value="KAA6370911.1"/>
    <property type="molecule type" value="Genomic_DNA"/>
</dbReference>
<dbReference type="AlphaFoldDB" id="A0A5J4ULD1"/>
<accession>A0A5J4ULD1</accession>
<protein>
    <submittedName>
        <fullName evidence="1">Uncharacterized protein</fullName>
    </submittedName>
</protein>
<reference evidence="1 2" key="1">
    <citation type="submission" date="2019-03" db="EMBL/GenBank/DDBJ databases">
        <title>Single cell metagenomics reveals metabolic interactions within the superorganism composed of flagellate Streblomastix strix and complex community of Bacteroidetes bacteria on its surface.</title>
        <authorList>
            <person name="Treitli S.C."/>
            <person name="Kolisko M."/>
            <person name="Husnik F."/>
            <person name="Keeling P."/>
            <person name="Hampl V."/>
        </authorList>
    </citation>
    <scope>NUCLEOTIDE SEQUENCE [LARGE SCALE GENOMIC DNA]</scope>
    <source>
        <strain evidence="1">ST1C</strain>
    </source>
</reference>
<feature type="non-terminal residue" evidence="1">
    <location>
        <position position="1"/>
    </location>
</feature>
<name>A0A5J4ULD1_9EUKA</name>
<evidence type="ECO:0000313" key="1">
    <source>
        <dbReference type="EMBL" id="KAA6370911.1"/>
    </source>
</evidence>
<comment type="caution">
    <text evidence="1">The sequence shown here is derived from an EMBL/GenBank/DDBJ whole genome shotgun (WGS) entry which is preliminary data.</text>
</comment>
<gene>
    <name evidence="1" type="ORF">EZS28_033562</name>
</gene>